<dbReference type="Gene3D" id="3.30.420.40">
    <property type="match status" value="2"/>
</dbReference>
<dbReference type="PANTHER" id="PTHR18964">
    <property type="entry name" value="ROK (REPRESSOR, ORF, KINASE) FAMILY"/>
    <property type="match status" value="1"/>
</dbReference>
<organism evidence="1 2">
    <name type="scientific">Rubrivirga litoralis</name>
    <dbReference type="NCBI Taxonomy" id="3075598"/>
    <lineage>
        <taxon>Bacteria</taxon>
        <taxon>Pseudomonadati</taxon>
        <taxon>Rhodothermota</taxon>
        <taxon>Rhodothermia</taxon>
        <taxon>Rhodothermales</taxon>
        <taxon>Rubricoccaceae</taxon>
        <taxon>Rubrivirga</taxon>
    </lineage>
</organism>
<proteinExistence type="predicted"/>
<dbReference type="RefSeq" id="WP_311665708.1">
    <property type="nucleotide sequence ID" value="NZ_JAVRHT010000053.1"/>
</dbReference>
<dbReference type="Pfam" id="PF00480">
    <property type="entry name" value="ROK"/>
    <property type="match status" value="1"/>
</dbReference>
<accession>A0ABU3BV03</accession>
<dbReference type="Proteomes" id="UP001267426">
    <property type="component" value="Unassembled WGS sequence"/>
</dbReference>
<dbReference type="SUPFAM" id="SSF53067">
    <property type="entry name" value="Actin-like ATPase domain"/>
    <property type="match status" value="1"/>
</dbReference>
<sequence>MRIGVDLGGTKIEALALGAGGAERVRRRVPTPRDYDGTVEAVGALVEAVEHEAGGAGTVGVGIPGVVDRDGLVKNANSVWLNGRPFDRDLGARLGREVRVMNDANCFALSEATDGAAAGAEVVFGVILGTGVGGGVVVSGRPLVGPNRIAGEWGHTPLPWPRDAERPGPACYCGLRGCVEKWLSGPGLAADHERATGRAATPPEVVAAAEGGDADAQATLDRYAERLGRGLAVVVNVLDPDVIVLGGGMSNLPDLAARVPERLAPWVFSDTVRTRVVRNAHGDSSGVRGAAWLWPEGG</sequence>
<dbReference type="InterPro" id="IPR043129">
    <property type="entry name" value="ATPase_NBD"/>
</dbReference>
<evidence type="ECO:0000313" key="1">
    <source>
        <dbReference type="EMBL" id="MDT0633122.1"/>
    </source>
</evidence>
<name>A0ABU3BV03_9BACT</name>
<dbReference type="InterPro" id="IPR049874">
    <property type="entry name" value="ROK_cs"/>
</dbReference>
<dbReference type="PROSITE" id="PS01125">
    <property type="entry name" value="ROK"/>
    <property type="match status" value="1"/>
</dbReference>
<keyword evidence="2" id="KW-1185">Reference proteome</keyword>
<evidence type="ECO:0000313" key="2">
    <source>
        <dbReference type="Proteomes" id="UP001267426"/>
    </source>
</evidence>
<dbReference type="InterPro" id="IPR000600">
    <property type="entry name" value="ROK"/>
</dbReference>
<dbReference type="PANTHER" id="PTHR18964:SF174">
    <property type="entry name" value="D-ALLOSE KINASE-RELATED"/>
    <property type="match status" value="1"/>
</dbReference>
<dbReference type="CDD" id="cd24066">
    <property type="entry name" value="ASKHA_NBD_ROK_EcFRK-like"/>
    <property type="match status" value="1"/>
</dbReference>
<comment type="caution">
    <text evidence="1">The sequence shown here is derived from an EMBL/GenBank/DDBJ whole genome shotgun (WGS) entry which is preliminary data.</text>
</comment>
<reference evidence="1 2" key="1">
    <citation type="submission" date="2023-09" db="EMBL/GenBank/DDBJ databases">
        <authorList>
            <person name="Rey-Velasco X."/>
        </authorList>
    </citation>
    <scope>NUCLEOTIDE SEQUENCE [LARGE SCALE GENOMIC DNA]</scope>
    <source>
        <strain evidence="1 2">F394</strain>
    </source>
</reference>
<protein>
    <submittedName>
        <fullName evidence="1">ROK family protein</fullName>
    </submittedName>
</protein>
<dbReference type="EMBL" id="JAVRHT010000053">
    <property type="protein sequence ID" value="MDT0633122.1"/>
    <property type="molecule type" value="Genomic_DNA"/>
</dbReference>
<gene>
    <name evidence="1" type="ORF">RM540_15310</name>
</gene>